<dbReference type="Pfam" id="PF11905">
    <property type="entry name" value="DUF3425"/>
    <property type="match status" value="1"/>
</dbReference>
<organism evidence="2 3">
    <name type="scientific">Fusarium heterosporum</name>
    <dbReference type="NCBI Taxonomy" id="42747"/>
    <lineage>
        <taxon>Eukaryota</taxon>
        <taxon>Fungi</taxon>
        <taxon>Dikarya</taxon>
        <taxon>Ascomycota</taxon>
        <taxon>Pezizomycotina</taxon>
        <taxon>Sordariomycetes</taxon>
        <taxon>Hypocreomycetidae</taxon>
        <taxon>Hypocreales</taxon>
        <taxon>Nectriaceae</taxon>
        <taxon>Fusarium</taxon>
        <taxon>Fusarium heterosporum species complex</taxon>
    </lineage>
</organism>
<comment type="caution">
    <text evidence="2">The sequence shown here is derived from an EMBL/GenBank/DDBJ whole genome shotgun (WGS) entry which is preliminary data.</text>
</comment>
<evidence type="ECO:0000313" key="2">
    <source>
        <dbReference type="EMBL" id="KAF5668651.1"/>
    </source>
</evidence>
<reference evidence="2 3" key="1">
    <citation type="submission" date="2020-05" db="EMBL/GenBank/DDBJ databases">
        <title>Identification and distribution of gene clusters putatively required for synthesis of sphingolipid metabolism inhibitors in phylogenetically diverse species of the filamentous fungus Fusarium.</title>
        <authorList>
            <person name="Kim H.-S."/>
            <person name="Busman M."/>
            <person name="Brown D.W."/>
            <person name="Divon H."/>
            <person name="Uhlig S."/>
            <person name="Proctor R.H."/>
        </authorList>
    </citation>
    <scope>NUCLEOTIDE SEQUENCE [LARGE SCALE GENOMIC DNA]</scope>
    <source>
        <strain evidence="2 3">NRRL 20693</strain>
    </source>
</reference>
<evidence type="ECO:0000313" key="3">
    <source>
        <dbReference type="Proteomes" id="UP000567885"/>
    </source>
</evidence>
<dbReference type="OrthoDB" id="125347at2759"/>
<evidence type="ECO:0000256" key="1">
    <source>
        <dbReference type="SAM" id="MobiDB-lite"/>
    </source>
</evidence>
<feature type="compositionally biased region" description="Basic residues" evidence="1">
    <location>
        <begin position="17"/>
        <end position="34"/>
    </location>
</feature>
<dbReference type="PANTHER" id="PTHR38116">
    <property type="entry name" value="CHROMOSOME 7, WHOLE GENOME SHOTGUN SEQUENCE"/>
    <property type="match status" value="1"/>
</dbReference>
<proteinExistence type="predicted"/>
<dbReference type="PANTHER" id="PTHR38116:SF1">
    <property type="entry name" value="BZIP DOMAIN-CONTAINING PROTEIN"/>
    <property type="match status" value="1"/>
</dbReference>
<feature type="region of interest" description="Disordered" evidence="1">
    <location>
        <begin position="1"/>
        <end position="40"/>
    </location>
</feature>
<evidence type="ECO:0008006" key="4">
    <source>
        <dbReference type="Google" id="ProtNLM"/>
    </source>
</evidence>
<gene>
    <name evidence="2" type="ORF">FHETE_5202</name>
</gene>
<dbReference type="AlphaFoldDB" id="A0A8H5TCI4"/>
<protein>
    <recommendedName>
        <fullName evidence="4">BZIP domain-containing protein</fullName>
    </recommendedName>
</protein>
<sequence>MAENGGDFPTDVEAGKQRRRLQNRKNQRARRQRIKGKDTETYRELPPFEIKRWRIDETDSISCQDADTNLTTLAPTLPSNTRYDAFTQPPSPGKHTQVTMSQTLALSFPLSSDHLIHLIHQNVFRGFITIKRILNTISLDSTTCPVFGPLLDDTTRYPPKSDIPPSLAPTALQLSRYHFPWINIIPFAPIRDNLIRREGRFDSWELWRDLVGDLMTPTAAAWQRGIPSSFSASVSEVEHSPTFLSESYTDMDEVTAGSKGLILWGDPHDWQNWEATPGFLTKWSWAVQGCEELVMISNRWREKRGEEPMTICRY</sequence>
<dbReference type="InterPro" id="IPR021833">
    <property type="entry name" value="DUF3425"/>
</dbReference>
<dbReference type="Proteomes" id="UP000567885">
    <property type="component" value="Unassembled WGS sequence"/>
</dbReference>
<keyword evidence="3" id="KW-1185">Reference proteome</keyword>
<dbReference type="CDD" id="cd14688">
    <property type="entry name" value="bZIP_YAP"/>
    <property type="match status" value="1"/>
</dbReference>
<dbReference type="EMBL" id="JAAGWQ010000090">
    <property type="protein sequence ID" value="KAF5668651.1"/>
    <property type="molecule type" value="Genomic_DNA"/>
</dbReference>
<accession>A0A8H5TCI4</accession>
<name>A0A8H5TCI4_FUSHE</name>